<comment type="caution">
    <text evidence="1">The sequence shown here is derived from an EMBL/GenBank/DDBJ whole genome shotgun (WGS) entry which is preliminary data.</text>
</comment>
<proteinExistence type="predicted"/>
<sequence length="60" mass="7167">MDLDKLKDYRALRNAILRLLPYLDSGITELIMNKEKEIWLYKLNGGLCYRLICFIKKSKM</sequence>
<gene>
    <name evidence="1" type="ORF">B0X56_07740</name>
</gene>
<evidence type="ECO:0000313" key="1">
    <source>
        <dbReference type="EMBL" id="OOQ15294.1"/>
    </source>
</evidence>
<reference evidence="1 2" key="1">
    <citation type="journal article" date="2017" name="Front. Cell. Infect. Microbiol.">
        <title>Whole Genome Sequence and Phylogenetic Analysis Show Helicobacter pylori Strains from Latin America Have Followed a Unique Evolution Pathway.</title>
        <authorList>
            <person name="Munoz-Ramirez Z.Y."/>
            <person name="Mendez-Tenorio A."/>
            <person name="Kato I."/>
            <person name="Bravo M.M."/>
            <person name="Rizzato C."/>
            <person name="Thorell K."/>
            <person name="Torres R.C."/>
            <person name="Aviles-Jimenez F."/>
            <person name="Camorlinga M."/>
            <person name="Canzian F."/>
            <person name="Torres J."/>
        </authorList>
    </citation>
    <scope>NUCLEOTIDE SEQUENCE [LARGE SCALE GENOMIC DNA]</scope>
    <source>
        <strain evidence="1 2">CG22371</strain>
    </source>
</reference>
<dbReference type="Proteomes" id="UP000318633">
    <property type="component" value="Unassembled WGS sequence"/>
</dbReference>
<accession>A0ABD6QVA2</accession>
<dbReference type="AlphaFoldDB" id="A0ABD6QVA2"/>
<dbReference type="EMBL" id="MUPB01000176">
    <property type="protein sequence ID" value="OOQ15294.1"/>
    <property type="molecule type" value="Genomic_DNA"/>
</dbReference>
<evidence type="ECO:0000313" key="2">
    <source>
        <dbReference type="Proteomes" id="UP000318633"/>
    </source>
</evidence>
<name>A0ABD6QVA2_HELPX</name>
<protein>
    <submittedName>
        <fullName evidence="1">Uncharacterized protein</fullName>
    </submittedName>
</protein>
<organism evidence="1 2">
    <name type="scientific">Helicobacter pylori</name>
    <name type="common">Campylobacter pylori</name>
    <dbReference type="NCBI Taxonomy" id="210"/>
    <lineage>
        <taxon>Bacteria</taxon>
        <taxon>Pseudomonadati</taxon>
        <taxon>Campylobacterota</taxon>
        <taxon>Epsilonproteobacteria</taxon>
        <taxon>Campylobacterales</taxon>
        <taxon>Helicobacteraceae</taxon>
        <taxon>Helicobacter</taxon>
    </lineage>
</organism>